<dbReference type="SUPFAM" id="SSF55166">
    <property type="entry name" value="Hedgehog/DD-peptidase"/>
    <property type="match status" value="1"/>
</dbReference>
<dbReference type="EMBL" id="MAEL01000018">
    <property type="protein sequence ID" value="KAF1305271.1"/>
    <property type="molecule type" value="Genomic_DNA"/>
</dbReference>
<feature type="region of interest" description="Disordered" evidence="1">
    <location>
        <begin position="30"/>
        <end position="58"/>
    </location>
</feature>
<dbReference type="InterPro" id="IPR009045">
    <property type="entry name" value="Zn_M74/Hedgehog-like"/>
</dbReference>
<dbReference type="Proteomes" id="UP000782705">
    <property type="component" value="Unassembled WGS sequence"/>
</dbReference>
<accession>A0ABQ6Z1G5</accession>
<dbReference type="Pfam" id="PF02557">
    <property type="entry name" value="VanY"/>
    <property type="match status" value="1"/>
</dbReference>
<dbReference type="CDD" id="cd14852">
    <property type="entry name" value="LD-carboxypeptidase"/>
    <property type="match status" value="1"/>
</dbReference>
<dbReference type="InterPro" id="IPR058193">
    <property type="entry name" value="VanY/YodJ_core_dom"/>
</dbReference>
<proteinExistence type="predicted"/>
<gene>
    <name evidence="3" type="ORF">BAU17_12485</name>
</gene>
<comment type="caution">
    <text evidence="3">The sequence shown here is derived from an EMBL/GenBank/DDBJ whole genome shotgun (WGS) entry which is preliminary data.</text>
</comment>
<evidence type="ECO:0000313" key="4">
    <source>
        <dbReference type="Proteomes" id="UP000782705"/>
    </source>
</evidence>
<evidence type="ECO:0000259" key="2">
    <source>
        <dbReference type="Pfam" id="PF02557"/>
    </source>
</evidence>
<dbReference type="RefSeq" id="WP_161901334.1">
    <property type="nucleotide sequence ID" value="NZ_MAEL01000018.1"/>
</dbReference>
<dbReference type="InterPro" id="IPR003709">
    <property type="entry name" value="VanY-like_core_dom"/>
</dbReference>
<reference evidence="3 4" key="1">
    <citation type="submission" date="2016-06" db="EMBL/GenBank/DDBJ databases">
        <title>Four novel species of enterococci isolated from chicken manure.</title>
        <authorList>
            <person name="Van Tyne D."/>
        </authorList>
    </citation>
    <scope>NUCLEOTIDE SEQUENCE [LARGE SCALE GENOMIC DNA]</scope>
    <source>
        <strain evidence="3 4">CU12B</strain>
    </source>
</reference>
<dbReference type="PANTHER" id="PTHR34385">
    <property type="entry name" value="D-ALANYL-D-ALANINE CARBOXYPEPTIDASE"/>
    <property type="match status" value="1"/>
</dbReference>
<sequence>MKKTKVIILVILGIAVIYGINRVVTKLPEEPETSERTNNKAMPSEEKEHKKQSDLPDGKVKDWNLLLVGPKHPLEKDFPDENFMEIKGTPMQLDKRVIQAYEDLSQAANDAGFPLAIVSAYRSVSYQEQVFQQNVDLCMSQGMTKEEAIAKTKETITEPGYSEHHTGLAIDIVDEHWQMNYPKEILDEEFGESEGGKWLAKHAREFGFIVRYPKDKESITQITYEPWHFRYVGVEHAQYIEEHQLTLEEYIDLLKEK</sequence>
<organism evidence="3 4">
    <name type="scientific">Candidatus Enterococcus willemsii</name>
    <dbReference type="NCBI Taxonomy" id="1857215"/>
    <lineage>
        <taxon>Bacteria</taxon>
        <taxon>Bacillati</taxon>
        <taxon>Bacillota</taxon>
        <taxon>Bacilli</taxon>
        <taxon>Lactobacillales</taxon>
        <taxon>Enterococcaceae</taxon>
        <taxon>Enterococcus</taxon>
    </lineage>
</organism>
<keyword evidence="4" id="KW-1185">Reference proteome</keyword>
<evidence type="ECO:0000313" key="3">
    <source>
        <dbReference type="EMBL" id="KAF1305271.1"/>
    </source>
</evidence>
<dbReference type="PANTHER" id="PTHR34385:SF1">
    <property type="entry name" value="PEPTIDOGLYCAN L-ALANYL-D-GLUTAMATE ENDOPEPTIDASE CWLK"/>
    <property type="match status" value="1"/>
</dbReference>
<dbReference type="InterPro" id="IPR052179">
    <property type="entry name" value="DD-CPase-like"/>
</dbReference>
<name>A0ABQ6Z1G5_9ENTE</name>
<evidence type="ECO:0000256" key="1">
    <source>
        <dbReference type="SAM" id="MobiDB-lite"/>
    </source>
</evidence>
<feature type="domain" description="D-alanyl-D-alanine carboxypeptidase-like core" evidence="2">
    <location>
        <begin position="92"/>
        <end position="233"/>
    </location>
</feature>
<dbReference type="Gene3D" id="3.30.1380.10">
    <property type="match status" value="1"/>
</dbReference>
<protein>
    <submittedName>
        <fullName evidence="3">Peptidase M15</fullName>
    </submittedName>
</protein>